<dbReference type="AlphaFoldDB" id="A0AAE0YE69"/>
<protein>
    <submittedName>
        <fullName evidence="1">Uncharacterized protein</fullName>
    </submittedName>
</protein>
<dbReference type="Proteomes" id="UP001283361">
    <property type="component" value="Unassembled WGS sequence"/>
</dbReference>
<reference evidence="1" key="1">
    <citation type="journal article" date="2023" name="G3 (Bethesda)">
        <title>A reference genome for the long-term kleptoplast-retaining sea slug Elysia crispata morphotype clarki.</title>
        <authorList>
            <person name="Eastman K.E."/>
            <person name="Pendleton A.L."/>
            <person name="Shaikh M.A."/>
            <person name="Suttiyut T."/>
            <person name="Ogas R."/>
            <person name="Tomko P."/>
            <person name="Gavelis G."/>
            <person name="Widhalm J.R."/>
            <person name="Wisecaver J.H."/>
        </authorList>
    </citation>
    <scope>NUCLEOTIDE SEQUENCE</scope>
    <source>
        <strain evidence="1">ECLA1</strain>
    </source>
</reference>
<dbReference type="EMBL" id="JAWDGP010006450">
    <property type="protein sequence ID" value="KAK3740985.1"/>
    <property type="molecule type" value="Genomic_DNA"/>
</dbReference>
<gene>
    <name evidence="1" type="ORF">RRG08_005676</name>
</gene>
<accession>A0AAE0YE69</accession>
<organism evidence="1 2">
    <name type="scientific">Elysia crispata</name>
    <name type="common">lettuce slug</name>
    <dbReference type="NCBI Taxonomy" id="231223"/>
    <lineage>
        <taxon>Eukaryota</taxon>
        <taxon>Metazoa</taxon>
        <taxon>Spiralia</taxon>
        <taxon>Lophotrochozoa</taxon>
        <taxon>Mollusca</taxon>
        <taxon>Gastropoda</taxon>
        <taxon>Heterobranchia</taxon>
        <taxon>Euthyneura</taxon>
        <taxon>Panpulmonata</taxon>
        <taxon>Sacoglossa</taxon>
        <taxon>Placobranchoidea</taxon>
        <taxon>Plakobranchidae</taxon>
        <taxon>Elysia</taxon>
    </lineage>
</organism>
<evidence type="ECO:0000313" key="1">
    <source>
        <dbReference type="EMBL" id="KAK3740985.1"/>
    </source>
</evidence>
<proteinExistence type="predicted"/>
<comment type="caution">
    <text evidence="1">The sequence shown here is derived from an EMBL/GenBank/DDBJ whole genome shotgun (WGS) entry which is preliminary data.</text>
</comment>
<sequence length="120" mass="13214">MDFSAACQLKRDSPGRARPTKNFQVPPGAMPAKASMEVLKSLWANIAWNWSDLAAPAACNGNIQSRASELDAHKIQARLCRLTEYSQSHILDLWRILCSMLQELGVSPASVQPVKSVIHD</sequence>
<name>A0AAE0YE69_9GAST</name>
<evidence type="ECO:0000313" key="2">
    <source>
        <dbReference type="Proteomes" id="UP001283361"/>
    </source>
</evidence>
<keyword evidence="2" id="KW-1185">Reference proteome</keyword>